<evidence type="ECO:0000256" key="5">
    <source>
        <dbReference type="ARBA" id="ARBA00023180"/>
    </source>
</evidence>
<dbReference type="FunFam" id="1.20.1250.20:FF:000011">
    <property type="entry name" value="MFS multidrug transporter, putative"/>
    <property type="match status" value="1"/>
</dbReference>
<dbReference type="Gene3D" id="1.20.1250.20">
    <property type="entry name" value="MFS general substrate transporter like domains"/>
    <property type="match status" value="1"/>
</dbReference>
<keyword evidence="10" id="KW-1185">Reference proteome</keyword>
<dbReference type="PANTHER" id="PTHR23502">
    <property type="entry name" value="MAJOR FACILITATOR SUPERFAMILY"/>
    <property type="match status" value="1"/>
</dbReference>
<dbReference type="EMBL" id="AZHF01000001">
    <property type="protein sequence ID" value="OAA80850.1"/>
    <property type="molecule type" value="Genomic_DNA"/>
</dbReference>
<feature type="transmembrane region" description="Helical" evidence="7">
    <location>
        <begin position="230"/>
        <end position="254"/>
    </location>
</feature>
<dbReference type="OrthoDB" id="6770063at2759"/>
<feature type="transmembrane region" description="Helical" evidence="7">
    <location>
        <begin position="136"/>
        <end position="156"/>
    </location>
</feature>
<feature type="compositionally biased region" description="Low complexity" evidence="6">
    <location>
        <begin position="54"/>
        <end position="80"/>
    </location>
</feature>
<feature type="transmembrane region" description="Helical" evidence="7">
    <location>
        <begin position="454"/>
        <end position="472"/>
    </location>
</feature>
<dbReference type="InterPro" id="IPR036259">
    <property type="entry name" value="MFS_trans_sf"/>
</dbReference>
<feature type="compositionally biased region" description="Basic and acidic residues" evidence="6">
    <location>
        <begin position="9"/>
        <end position="33"/>
    </location>
</feature>
<feature type="transmembrane region" description="Helical" evidence="7">
    <location>
        <begin position="484"/>
        <end position="504"/>
    </location>
</feature>
<keyword evidence="2 7" id="KW-0812">Transmembrane</keyword>
<dbReference type="InterPro" id="IPR011701">
    <property type="entry name" value="MFS"/>
</dbReference>
<feature type="transmembrane region" description="Helical" evidence="7">
    <location>
        <begin position="408"/>
        <end position="427"/>
    </location>
</feature>
<evidence type="ECO:0000256" key="6">
    <source>
        <dbReference type="SAM" id="MobiDB-lite"/>
    </source>
</evidence>
<organism evidence="9 10">
    <name type="scientific">Akanthomyces lecanii RCEF 1005</name>
    <dbReference type="NCBI Taxonomy" id="1081108"/>
    <lineage>
        <taxon>Eukaryota</taxon>
        <taxon>Fungi</taxon>
        <taxon>Dikarya</taxon>
        <taxon>Ascomycota</taxon>
        <taxon>Pezizomycotina</taxon>
        <taxon>Sordariomycetes</taxon>
        <taxon>Hypocreomycetidae</taxon>
        <taxon>Hypocreales</taxon>
        <taxon>Cordycipitaceae</taxon>
        <taxon>Akanthomyces</taxon>
        <taxon>Cordyceps confragosa</taxon>
    </lineage>
</organism>
<proteinExistence type="predicted"/>
<feature type="transmembrane region" description="Helical" evidence="7">
    <location>
        <begin position="368"/>
        <end position="388"/>
    </location>
</feature>
<evidence type="ECO:0000256" key="2">
    <source>
        <dbReference type="ARBA" id="ARBA00022692"/>
    </source>
</evidence>
<feature type="transmembrane region" description="Helical" evidence="7">
    <location>
        <begin position="511"/>
        <end position="534"/>
    </location>
</feature>
<feature type="transmembrane region" description="Helical" evidence="7">
    <location>
        <begin position="546"/>
        <end position="568"/>
    </location>
</feature>
<feature type="transmembrane region" description="Helical" evidence="7">
    <location>
        <begin position="176"/>
        <end position="196"/>
    </location>
</feature>
<keyword evidence="5" id="KW-0325">Glycoprotein</keyword>
<dbReference type="GO" id="GO:0016020">
    <property type="term" value="C:membrane"/>
    <property type="evidence" value="ECO:0007669"/>
    <property type="project" value="UniProtKB-SubCell"/>
</dbReference>
<dbReference type="STRING" id="1081108.A0A168JTB8"/>
<feature type="transmembrane region" description="Helical" evidence="7">
    <location>
        <begin position="203"/>
        <end position="224"/>
    </location>
</feature>
<sequence>MTAAAAATDPEKADLPPPQRPRDSYDPEKHERPATLSSSSDDDHHDDAEDHGSDAASSRAGRSLSRAASAASRTSHLSRTVSEVRDGMLNQRDLEIGEESDGSQSKERQTQDPNLVTWDGPDDKENPKNWSLNKKWIDVLLVSLFTFISPISSSMVAPGLPAIGKDLHIEGRTEQVLVMSIFVGAYAVGPLFWGPMSELYGRIIILQSSNIWFFCFNLGCALARTEGQMIAFRFLAGLGGSAPLAIGGGILGDLFTAEQRGKAMSVYSLMPLLGPAIGPIAGGWIAQQTSWRWVFWSTTIACGFIQALGLVLLRETYAPVLLHRKKTRLAKATGNTDLRTEYDRPDRTLAQTLGTALTRPFRLLGTQLIVQILALYMTYLYGTIYILFSSFPTLFAEEYGERPGIQGLNYISIGLGFFIGTQVCAPLQDRIYAALKRRYVPDGGPGRPEFRVPLMVPGAVLVPVGLFIYGWTAEYHTHWIGPNIGALLFSLGSIIGFQCVQGYLVDTYTRFAASAVGAATVMRSLAGFGFPLFAPEMYKALGYGKGGTILAVAAIAIGWPAPVLLWYFGAKWRAKSKFSA</sequence>
<feature type="transmembrane region" description="Helical" evidence="7">
    <location>
        <begin position="266"/>
        <end position="287"/>
    </location>
</feature>
<name>A0A168JTB8_CORDF</name>
<evidence type="ECO:0000256" key="3">
    <source>
        <dbReference type="ARBA" id="ARBA00022989"/>
    </source>
</evidence>
<protein>
    <submittedName>
        <fullName evidence="9">MFS multidrug transporter</fullName>
    </submittedName>
</protein>
<dbReference type="CDD" id="cd17323">
    <property type="entry name" value="MFS_Tpo1_MDR_like"/>
    <property type="match status" value="1"/>
</dbReference>
<gene>
    <name evidence="9" type="ORF">LEL_00395</name>
</gene>
<dbReference type="PROSITE" id="PS50850">
    <property type="entry name" value="MFS"/>
    <property type="match status" value="1"/>
</dbReference>
<feature type="compositionally biased region" description="Basic and acidic residues" evidence="6">
    <location>
        <begin position="41"/>
        <end position="53"/>
    </location>
</feature>
<evidence type="ECO:0000256" key="1">
    <source>
        <dbReference type="ARBA" id="ARBA00004141"/>
    </source>
</evidence>
<dbReference type="PANTHER" id="PTHR23502:SF60">
    <property type="entry name" value="MAJOR FACILITATOR SUPERFAMILY (MFS) PROFILE DOMAIN-CONTAINING PROTEIN-RELATED"/>
    <property type="match status" value="1"/>
</dbReference>
<comment type="caution">
    <text evidence="9">The sequence shown here is derived from an EMBL/GenBank/DDBJ whole genome shotgun (WGS) entry which is preliminary data.</text>
</comment>
<feature type="region of interest" description="Disordered" evidence="6">
    <location>
        <begin position="1"/>
        <end position="126"/>
    </location>
</feature>
<evidence type="ECO:0000259" key="8">
    <source>
        <dbReference type="PROSITE" id="PS50850"/>
    </source>
</evidence>
<evidence type="ECO:0000313" key="10">
    <source>
        <dbReference type="Proteomes" id="UP000076881"/>
    </source>
</evidence>
<dbReference type="SUPFAM" id="SSF103473">
    <property type="entry name" value="MFS general substrate transporter"/>
    <property type="match status" value="1"/>
</dbReference>
<keyword evidence="3 7" id="KW-1133">Transmembrane helix</keyword>
<evidence type="ECO:0000313" key="9">
    <source>
        <dbReference type="EMBL" id="OAA80850.1"/>
    </source>
</evidence>
<keyword evidence="4 7" id="KW-0472">Membrane</keyword>
<dbReference type="Pfam" id="PF07690">
    <property type="entry name" value="MFS_1"/>
    <property type="match status" value="1"/>
</dbReference>
<dbReference type="GO" id="GO:0022857">
    <property type="term" value="F:transmembrane transporter activity"/>
    <property type="evidence" value="ECO:0007669"/>
    <property type="project" value="InterPro"/>
</dbReference>
<evidence type="ECO:0000256" key="4">
    <source>
        <dbReference type="ARBA" id="ARBA00023136"/>
    </source>
</evidence>
<accession>A0A168JTB8</accession>
<dbReference type="Proteomes" id="UP000076881">
    <property type="component" value="Unassembled WGS sequence"/>
</dbReference>
<evidence type="ECO:0000256" key="7">
    <source>
        <dbReference type="SAM" id="Phobius"/>
    </source>
</evidence>
<feature type="domain" description="Major facilitator superfamily (MFS) profile" evidence="8">
    <location>
        <begin position="138"/>
        <end position="571"/>
    </location>
</feature>
<dbReference type="AlphaFoldDB" id="A0A168JTB8"/>
<feature type="transmembrane region" description="Helical" evidence="7">
    <location>
        <begin position="293"/>
        <end position="313"/>
    </location>
</feature>
<comment type="subcellular location">
    <subcellularLocation>
        <location evidence="1">Membrane</location>
        <topology evidence="1">Multi-pass membrane protein</topology>
    </subcellularLocation>
</comment>
<reference evidence="9 10" key="1">
    <citation type="journal article" date="2016" name="Genome Biol. Evol.">
        <title>Divergent and convergent evolution of fungal pathogenicity.</title>
        <authorList>
            <person name="Shang Y."/>
            <person name="Xiao G."/>
            <person name="Zheng P."/>
            <person name="Cen K."/>
            <person name="Zhan S."/>
            <person name="Wang C."/>
        </authorList>
    </citation>
    <scope>NUCLEOTIDE SEQUENCE [LARGE SCALE GENOMIC DNA]</scope>
    <source>
        <strain evidence="9 10">RCEF 1005</strain>
    </source>
</reference>
<dbReference type="InterPro" id="IPR020846">
    <property type="entry name" value="MFS_dom"/>
</dbReference>